<feature type="compositionally biased region" description="Polar residues" evidence="1">
    <location>
        <begin position="1"/>
        <end position="13"/>
    </location>
</feature>
<organism evidence="2 3">
    <name type="scientific">Oryza glaberrima</name>
    <name type="common">African rice</name>
    <dbReference type="NCBI Taxonomy" id="4538"/>
    <lineage>
        <taxon>Eukaryota</taxon>
        <taxon>Viridiplantae</taxon>
        <taxon>Streptophyta</taxon>
        <taxon>Embryophyta</taxon>
        <taxon>Tracheophyta</taxon>
        <taxon>Spermatophyta</taxon>
        <taxon>Magnoliopsida</taxon>
        <taxon>Liliopsida</taxon>
        <taxon>Poales</taxon>
        <taxon>Poaceae</taxon>
        <taxon>BOP clade</taxon>
        <taxon>Oryzoideae</taxon>
        <taxon>Oryzeae</taxon>
        <taxon>Oryzinae</taxon>
        <taxon>Oryza</taxon>
    </lineage>
</organism>
<protein>
    <submittedName>
        <fullName evidence="2">Uncharacterized protein</fullName>
    </submittedName>
</protein>
<feature type="compositionally biased region" description="Basic and acidic residues" evidence="1">
    <location>
        <begin position="32"/>
        <end position="46"/>
    </location>
</feature>
<dbReference type="HOGENOM" id="CLU_1646300_0_0_1"/>
<evidence type="ECO:0000256" key="1">
    <source>
        <dbReference type="SAM" id="MobiDB-lite"/>
    </source>
</evidence>
<dbReference type="Proteomes" id="UP000007306">
    <property type="component" value="Chromosome 9"/>
</dbReference>
<evidence type="ECO:0000313" key="3">
    <source>
        <dbReference type="Proteomes" id="UP000007306"/>
    </source>
</evidence>
<reference evidence="2" key="1">
    <citation type="submission" date="2015-06" db="UniProtKB">
        <authorList>
            <consortium name="EnsemblPlants"/>
        </authorList>
    </citation>
    <scope>IDENTIFICATION</scope>
</reference>
<sequence length="172" mass="18985">MSSSSEDAVSSLGTGKEDEKEGRVGGAIEARVVGKDSSKDGGRQGREAGAMCDRPRDREQFWRVFGQKPSFLFSPRLARYLPPFGLLLFDPTIFNFPNMTTIFNLPKIIPCPYVCQSKSPPSNPAESFLGNQNCSRVFDPLDLLFPFSPKSERKTQDKNDRGRSPSSSATAE</sequence>
<dbReference type="AlphaFoldDB" id="I1QLX8"/>
<evidence type="ECO:0000313" key="2">
    <source>
        <dbReference type="EnsemblPlants" id="ORGLA09G0005700.1"/>
    </source>
</evidence>
<feature type="region of interest" description="Disordered" evidence="1">
    <location>
        <begin position="147"/>
        <end position="172"/>
    </location>
</feature>
<feature type="compositionally biased region" description="Basic and acidic residues" evidence="1">
    <location>
        <begin position="150"/>
        <end position="163"/>
    </location>
</feature>
<dbReference type="Gramene" id="ORGLA09G0005700.1">
    <property type="protein sequence ID" value="ORGLA09G0005700.1"/>
    <property type="gene ID" value="ORGLA09G0005700"/>
</dbReference>
<proteinExistence type="predicted"/>
<reference evidence="2 3" key="2">
    <citation type="submission" date="2018-04" db="EMBL/GenBank/DDBJ databases">
        <title>OglaRS2 (Oryza glaberrima Reference Sequence Version 2).</title>
        <authorList>
            <person name="Zhang J."/>
            <person name="Kudrna D."/>
            <person name="Lee S."/>
            <person name="Talag J."/>
            <person name="Rajasekar S."/>
            <person name="Wing R.A."/>
        </authorList>
    </citation>
    <scope>NUCLEOTIDE SEQUENCE [LARGE SCALE GENOMIC DNA]</scope>
    <source>
        <strain evidence="2 3">cv. IRGC 96717</strain>
    </source>
</reference>
<dbReference type="EnsemblPlants" id="ORGLA09G0005700.1">
    <property type="protein sequence ID" value="ORGLA09G0005700.1"/>
    <property type="gene ID" value="ORGLA09G0005700"/>
</dbReference>
<name>I1QLX8_ORYGL</name>
<keyword evidence="3" id="KW-1185">Reference proteome</keyword>
<feature type="region of interest" description="Disordered" evidence="1">
    <location>
        <begin position="1"/>
        <end position="52"/>
    </location>
</feature>
<accession>I1QLX8</accession>